<keyword evidence="3" id="KW-0479">Metal-binding</keyword>
<dbReference type="Gene3D" id="3.30.1120.10">
    <property type="match status" value="1"/>
</dbReference>
<evidence type="ECO:0000256" key="4">
    <source>
        <dbReference type="ARBA" id="ARBA00022729"/>
    </source>
</evidence>
<evidence type="ECO:0000313" key="9">
    <source>
        <dbReference type="EMBL" id="SVA10978.1"/>
    </source>
</evidence>
<comment type="similarity">
    <text evidence="2">Belongs to the sulfatase family.</text>
</comment>
<keyword evidence="7" id="KW-0175">Coiled coil</keyword>
<dbReference type="Gene3D" id="3.40.720.10">
    <property type="entry name" value="Alkaline Phosphatase, subunit A"/>
    <property type="match status" value="1"/>
</dbReference>
<dbReference type="SUPFAM" id="SSF53649">
    <property type="entry name" value="Alkaline phosphatase-like"/>
    <property type="match status" value="1"/>
</dbReference>
<dbReference type="Pfam" id="PF00884">
    <property type="entry name" value="Sulfatase"/>
    <property type="match status" value="1"/>
</dbReference>
<evidence type="ECO:0000256" key="6">
    <source>
        <dbReference type="ARBA" id="ARBA00022837"/>
    </source>
</evidence>
<protein>
    <recommendedName>
        <fullName evidence="8">Sulfatase N-terminal domain-containing protein</fullName>
    </recommendedName>
</protein>
<evidence type="ECO:0000256" key="3">
    <source>
        <dbReference type="ARBA" id="ARBA00022723"/>
    </source>
</evidence>
<dbReference type="PANTHER" id="PTHR42693">
    <property type="entry name" value="ARYLSULFATASE FAMILY MEMBER"/>
    <property type="match status" value="1"/>
</dbReference>
<evidence type="ECO:0000259" key="8">
    <source>
        <dbReference type="Pfam" id="PF00884"/>
    </source>
</evidence>
<sequence>MKKLIIGTVLIASLAFVGWQNRVSLLMFGIPILSNIMDPVAEKSAVNWSEGPKEVLLDSSKKPPNIILILADDMGFNDLSLYNGGAGDGSLMTPNIDALGLEGVIFDNGYAANAVCAPSRASILTGRYSTRFGFEFTPFPKIGATIFQWMQDTAEKKPKLETFMNLDGFDERPEMTDLGMPSEQITIAEVLRDSGYYTAHIGKWHLGQLEGSHPIDQGFDDSLTMMGSLYLPEDHPDVVNSRNLNDPIDNMVWTVGRYSASFNGSDDFEPDEYLTDYYTKNALEVIEKNKNRPFFLYLGHWAIHNPLQSLKNDYDLYSHSGNHTLSVYSGMIEALDRSIGKIVKKLEEKGLSDNTLIIFTSDNGGAGYIELPDINKPYRGWKLTHFEGGMHVPFLAKWPSKIKKGTRYSNPIHHTDIFHTIAAAAEAKVPEDRKLDGVNLIPFIRGENKNPPHKTLFWREGDHQTVLHEGWKLIKSGRINKRWLFNLKEDPFEKVNLIEEKKAIVSEIENLLAQHNKEQQEPMWPSIWESPQLIDKHGGQEYEEGDEYIYWPN</sequence>
<comment type="cofactor">
    <cofactor evidence="1">
        <name>Ca(2+)</name>
        <dbReference type="ChEBI" id="CHEBI:29108"/>
    </cofactor>
</comment>
<feature type="domain" description="Sulfatase N-terminal" evidence="8">
    <location>
        <begin position="64"/>
        <end position="425"/>
    </location>
</feature>
<dbReference type="InterPro" id="IPR024607">
    <property type="entry name" value="Sulfatase_CS"/>
</dbReference>
<dbReference type="PANTHER" id="PTHR42693:SF42">
    <property type="entry name" value="ARYLSULFATASE G"/>
    <property type="match status" value="1"/>
</dbReference>
<dbReference type="GO" id="GO:0004065">
    <property type="term" value="F:arylsulfatase activity"/>
    <property type="evidence" value="ECO:0007669"/>
    <property type="project" value="TreeGrafter"/>
</dbReference>
<dbReference type="InterPro" id="IPR017850">
    <property type="entry name" value="Alkaline_phosphatase_core_sf"/>
</dbReference>
<evidence type="ECO:0000256" key="1">
    <source>
        <dbReference type="ARBA" id="ARBA00001913"/>
    </source>
</evidence>
<keyword evidence="5" id="KW-0378">Hydrolase</keyword>
<gene>
    <name evidence="9" type="ORF">METZ01_LOCUS63832</name>
</gene>
<keyword evidence="6" id="KW-0106">Calcium</keyword>
<evidence type="ECO:0000256" key="5">
    <source>
        <dbReference type="ARBA" id="ARBA00022801"/>
    </source>
</evidence>
<keyword evidence="4" id="KW-0732">Signal</keyword>
<reference evidence="9" key="1">
    <citation type="submission" date="2018-05" db="EMBL/GenBank/DDBJ databases">
        <authorList>
            <person name="Lanie J.A."/>
            <person name="Ng W.-L."/>
            <person name="Kazmierczak K.M."/>
            <person name="Andrzejewski T.M."/>
            <person name="Davidsen T.M."/>
            <person name="Wayne K.J."/>
            <person name="Tettelin H."/>
            <person name="Glass J.I."/>
            <person name="Rusch D."/>
            <person name="Podicherti R."/>
            <person name="Tsui H.-C.T."/>
            <person name="Winkler M.E."/>
        </authorList>
    </citation>
    <scope>NUCLEOTIDE SEQUENCE</scope>
</reference>
<accession>A0A381T5W7</accession>
<evidence type="ECO:0000256" key="7">
    <source>
        <dbReference type="SAM" id="Coils"/>
    </source>
</evidence>
<evidence type="ECO:0000256" key="2">
    <source>
        <dbReference type="ARBA" id="ARBA00008779"/>
    </source>
</evidence>
<organism evidence="9">
    <name type="scientific">marine metagenome</name>
    <dbReference type="NCBI Taxonomy" id="408172"/>
    <lineage>
        <taxon>unclassified sequences</taxon>
        <taxon>metagenomes</taxon>
        <taxon>ecological metagenomes</taxon>
    </lineage>
</organism>
<feature type="coiled-coil region" evidence="7">
    <location>
        <begin position="494"/>
        <end position="521"/>
    </location>
</feature>
<dbReference type="PROSITE" id="PS00149">
    <property type="entry name" value="SULFATASE_2"/>
    <property type="match status" value="1"/>
</dbReference>
<dbReference type="InterPro" id="IPR050738">
    <property type="entry name" value="Sulfatase"/>
</dbReference>
<dbReference type="GO" id="GO:0046872">
    <property type="term" value="F:metal ion binding"/>
    <property type="evidence" value="ECO:0007669"/>
    <property type="project" value="UniProtKB-KW"/>
</dbReference>
<dbReference type="AlphaFoldDB" id="A0A381T5W7"/>
<proteinExistence type="inferred from homology"/>
<dbReference type="PROSITE" id="PS00523">
    <property type="entry name" value="SULFATASE_1"/>
    <property type="match status" value="1"/>
</dbReference>
<dbReference type="InterPro" id="IPR000917">
    <property type="entry name" value="Sulfatase_N"/>
</dbReference>
<name>A0A381T5W7_9ZZZZ</name>
<dbReference type="EMBL" id="UINC01003999">
    <property type="protein sequence ID" value="SVA10978.1"/>
    <property type="molecule type" value="Genomic_DNA"/>
</dbReference>